<dbReference type="InParanoid" id="A0A6P8YH73"/>
<dbReference type="GeneID" id="117642324"/>
<dbReference type="InterPro" id="IPR000618">
    <property type="entry name" value="Insect_cuticle"/>
</dbReference>
<evidence type="ECO:0000313" key="4">
    <source>
        <dbReference type="Proteomes" id="UP000515158"/>
    </source>
</evidence>
<dbReference type="GO" id="GO:0042302">
    <property type="term" value="F:structural constituent of cuticle"/>
    <property type="evidence" value="ECO:0007669"/>
    <property type="project" value="UniProtKB-UniRule"/>
</dbReference>
<protein>
    <submittedName>
        <fullName evidence="5">Endocuticle structural glycoprotein SgAbd-3-like</fullName>
    </submittedName>
</protein>
<reference evidence="5" key="1">
    <citation type="submission" date="2025-08" db="UniProtKB">
        <authorList>
            <consortium name="RefSeq"/>
        </authorList>
    </citation>
    <scope>IDENTIFICATION</scope>
    <source>
        <tissue evidence="5">Total insect</tissue>
    </source>
</reference>
<dbReference type="Proteomes" id="UP000515158">
    <property type="component" value="Unplaced"/>
</dbReference>
<evidence type="ECO:0000256" key="1">
    <source>
        <dbReference type="PROSITE-ProRule" id="PRU00497"/>
    </source>
</evidence>
<feature type="chain" id="PRO_5027941208" evidence="3">
    <location>
        <begin position="18"/>
        <end position="129"/>
    </location>
</feature>
<keyword evidence="3" id="KW-0732">Signal</keyword>
<evidence type="ECO:0000256" key="2">
    <source>
        <dbReference type="SAM" id="MobiDB-lite"/>
    </source>
</evidence>
<evidence type="ECO:0000256" key="3">
    <source>
        <dbReference type="SAM" id="SignalP"/>
    </source>
</evidence>
<accession>A0A6P8YH73</accession>
<dbReference type="RefSeq" id="XP_034236290.1">
    <property type="nucleotide sequence ID" value="XM_034380399.1"/>
</dbReference>
<organism evidence="5">
    <name type="scientific">Thrips palmi</name>
    <name type="common">Melon thrips</name>
    <dbReference type="NCBI Taxonomy" id="161013"/>
    <lineage>
        <taxon>Eukaryota</taxon>
        <taxon>Metazoa</taxon>
        <taxon>Ecdysozoa</taxon>
        <taxon>Arthropoda</taxon>
        <taxon>Hexapoda</taxon>
        <taxon>Insecta</taxon>
        <taxon>Pterygota</taxon>
        <taxon>Neoptera</taxon>
        <taxon>Paraneoptera</taxon>
        <taxon>Thysanoptera</taxon>
        <taxon>Terebrantia</taxon>
        <taxon>Thripoidea</taxon>
        <taxon>Thripidae</taxon>
        <taxon>Thrips</taxon>
    </lineage>
</organism>
<sequence>MIVKVAAILALAVALEALPAVPGRAGGRAGDRAVGATKYSNRPNSGDGSYRYEFELPDGSLRYEEGALQNVGMPGKEFLQVRGVFSRPSFDGKSMEQVMYIADEAGFRIEKAPQLGQAPSAGLLASLVG</sequence>
<name>A0A6P8YH73_THRPL</name>
<proteinExistence type="predicted"/>
<feature type="signal peptide" evidence="3">
    <location>
        <begin position="1"/>
        <end position="17"/>
    </location>
</feature>
<keyword evidence="1" id="KW-0193">Cuticle</keyword>
<dbReference type="Pfam" id="PF00379">
    <property type="entry name" value="Chitin_bind_4"/>
    <property type="match status" value="1"/>
</dbReference>
<dbReference type="PROSITE" id="PS51155">
    <property type="entry name" value="CHIT_BIND_RR_2"/>
    <property type="match status" value="1"/>
</dbReference>
<dbReference type="KEGG" id="tpal:117642324"/>
<feature type="region of interest" description="Disordered" evidence="2">
    <location>
        <begin position="23"/>
        <end position="44"/>
    </location>
</feature>
<evidence type="ECO:0000313" key="5">
    <source>
        <dbReference type="RefSeq" id="XP_034236290.1"/>
    </source>
</evidence>
<keyword evidence="4" id="KW-1185">Reference proteome</keyword>
<dbReference type="OrthoDB" id="7989647at2759"/>
<dbReference type="AlphaFoldDB" id="A0A6P8YH73"/>
<gene>
    <name evidence="5" type="primary">LOC117642324</name>
</gene>